<feature type="transmembrane region" description="Helical" evidence="1">
    <location>
        <begin position="175"/>
        <end position="194"/>
    </location>
</feature>
<keyword evidence="1" id="KW-0812">Transmembrane</keyword>
<proteinExistence type="predicted"/>
<feature type="transmembrane region" description="Helical" evidence="1">
    <location>
        <begin position="34"/>
        <end position="51"/>
    </location>
</feature>
<protein>
    <recommendedName>
        <fullName evidence="4">PDZ domain-containing protein</fullName>
    </recommendedName>
</protein>
<gene>
    <name evidence="2" type="ordered locus">Clole_3492</name>
</gene>
<evidence type="ECO:0008006" key="4">
    <source>
        <dbReference type="Google" id="ProtNLM"/>
    </source>
</evidence>
<dbReference type="HOGENOM" id="CLU_905183_0_0_9"/>
<reference evidence="2 3" key="1">
    <citation type="journal article" date="2011" name="J. Bacteriol.">
        <title>Complete genome sequence of the cellulose-degrading bacterium Cellulosilyticum lentocellum.</title>
        <authorList>
            <consortium name="US DOE Joint Genome Institute"/>
            <person name="Miller D.A."/>
            <person name="Suen G."/>
            <person name="Bruce D."/>
            <person name="Copeland A."/>
            <person name="Cheng J.F."/>
            <person name="Detter C."/>
            <person name="Goodwin L.A."/>
            <person name="Han C.S."/>
            <person name="Hauser L.J."/>
            <person name="Land M.L."/>
            <person name="Lapidus A."/>
            <person name="Lucas S."/>
            <person name="Meincke L."/>
            <person name="Pitluck S."/>
            <person name="Tapia R."/>
            <person name="Teshima H."/>
            <person name="Woyke T."/>
            <person name="Fox B.G."/>
            <person name="Angert E.R."/>
            <person name="Currie C.R."/>
        </authorList>
    </citation>
    <scope>NUCLEOTIDE SEQUENCE [LARGE SCALE GENOMIC DNA]</scope>
    <source>
        <strain evidence="3">ATCC 49066 / DSM 5427 / NCIMB 11756 / RHM5</strain>
    </source>
</reference>
<sequence length="307" mass="35463">MIFIRESKREVVIGSAIGILLSAGIILKNYGEPVSWELVILLLMSLILGFIDKKLTCLAYVTALVYLMDTILVGFKLKAMYFTLPYEKLILIVGALHMLEGLLTYLFGARENQCIINYKRNQITGGYQAYRKWYIPLFLFTIKGFYVPLLCVLVYADETYTMKPEAKAKKSGKCIWMYGSIILLIGLLVCLRKVPLVLGMIMMPIAHELLFVINDFMERGPYMYSLPKKGVRVIEINKEQKQRNNIKRGDVILKVNGKNIIGEEEYYKQLLEKRLVMMIEDLDGNKKILSFDKEEYEKLEIIILPRE</sequence>
<dbReference type="SUPFAM" id="SSF50156">
    <property type="entry name" value="PDZ domain-like"/>
    <property type="match status" value="1"/>
</dbReference>
<name>F2JSD8_CELLD</name>
<feature type="transmembrane region" description="Helical" evidence="1">
    <location>
        <begin position="89"/>
        <end position="109"/>
    </location>
</feature>
<dbReference type="STRING" id="642492.Clole_3492"/>
<dbReference type="Proteomes" id="UP000008467">
    <property type="component" value="Chromosome"/>
</dbReference>
<dbReference type="EMBL" id="CP002582">
    <property type="protein sequence ID" value="ADZ85176.1"/>
    <property type="molecule type" value="Genomic_DNA"/>
</dbReference>
<keyword evidence="1" id="KW-0472">Membrane</keyword>
<feature type="transmembrane region" description="Helical" evidence="1">
    <location>
        <begin position="58"/>
        <end position="77"/>
    </location>
</feature>
<evidence type="ECO:0000256" key="1">
    <source>
        <dbReference type="SAM" id="Phobius"/>
    </source>
</evidence>
<dbReference type="RefSeq" id="WP_013658452.1">
    <property type="nucleotide sequence ID" value="NC_015275.1"/>
</dbReference>
<organism evidence="2 3">
    <name type="scientific">Cellulosilyticum lentocellum (strain ATCC 49066 / DSM 5427 / NCIMB 11756 / RHM5)</name>
    <name type="common">Clostridium lentocellum</name>
    <dbReference type="NCBI Taxonomy" id="642492"/>
    <lineage>
        <taxon>Bacteria</taxon>
        <taxon>Bacillati</taxon>
        <taxon>Bacillota</taxon>
        <taxon>Clostridia</taxon>
        <taxon>Lachnospirales</taxon>
        <taxon>Cellulosilyticaceae</taxon>
        <taxon>Cellulosilyticum</taxon>
    </lineage>
</organism>
<feature type="transmembrane region" description="Helical" evidence="1">
    <location>
        <begin position="12"/>
        <end position="28"/>
    </location>
</feature>
<feature type="transmembrane region" description="Helical" evidence="1">
    <location>
        <begin position="133"/>
        <end position="155"/>
    </location>
</feature>
<dbReference type="InterPro" id="IPR036034">
    <property type="entry name" value="PDZ_sf"/>
</dbReference>
<dbReference type="AlphaFoldDB" id="F2JSD8"/>
<dbReference type="Gene3D" id="2.30.42.10">
    <property type="match status" value="1"/>
</dbReference>
<dbReference type="eggNOG" id="COG0265">
    <property type="taxonomic scope" value="Bacteria"/>
</dbReference>
<keyword evidence="3" id="KW-1185">Reference proteome</keyword>
<accession>F2JSD8</accession>
<keyword evidence="1" id="KW-1133">Transmembrane helix</keyword>
<evidence type="ECO:0000313" key="3">
    <source>
        <dbReference type="Proteomes" id="UP000008467"/>
    </source>
</evidence>
<evidence type="ECO:0000313" key="2">
    <source>
        <dbReference type="EMBL" id="ADZ85176.1"/>
    </source>
</evidence>
<dbReference type="KEGG" id="cle:Clole_3492"/>